<dbReference type="GO" id="GO:0005524">
    <property type="term" value="F:ATP binding"/>
    <property type="evidence" value="ECO:0007669"/>
    <property type="project" value="UniProtKB-UniRule"/>
</dbReference>
<dbReference type="EC" id="2.3.2.23" evidence="2"/>
<comment type="similarity">
    <text evidence="6">Belongs to the ubiquitin-conjugating enzyme family.</text>
</comment>
<dbReference type="PROSITE" id="PS00183">
    <property type="entry name" value="UBC_1"/>
    <property type="match status" value="1"/>
</dbReference>
<dbReference type="InterPro" id="IPR000608">
    <property type="entry name" value="UBC"/>
</dbReference>
<comment type="caution">
    <text evidence="8">The sequence shown here is derived from an EMBL/GenBank/DDBJ whole genome shotgun (WGS) entry which is preliminary data.</text>
</comment>
<evidence type="ECO:0000313" key="9">
    <source>
        <dbReference type="Proteomes" id="UP001142489"/>
    </source>
</evidence>
<sequence length="155" mass="17617">MAAAPRRIGKELDEIKTSRIRCFQNIQVDAANIFLWKGLLVPDDPPYNQGAFKVEISFPCEYPLKPPKVTFKTKIYHPNVDELGKVCLPIISEANWAPCTKADQVIQALILLVNKPEPDYPLRPDLAKEFTLDHATFLAKAEEHTRTFSEQRPSE</sequence>
<feature type="domain" description="UBC core" evidence="7">
    <location>
        <begin position="3"/>
        <end position="150"/>
    </location>
</feature>
<keyword evidence="6" id="KW-0547">Nucleotide-binding</keyword>
<dbReference type="CDD" id="cd23801">
    <property type="entry name" value="UBCc_UBE2L3"/>
    <property type="match status" value="1"/>
</dbReference>
<keyword evidence="9" id="KW-1185">Reference proteome</keyword>
<evidence type="ECO:0000256" key="6">
    <source>
        <dbReference type="RuleBase" id="RU362109"/>
    </source>
</evidence>
<dbReference type="PANTHER" id="PTHR24068">
    <property type="entry name" value="UBIQUITIN-CONJUGATING ENZYME E2"/>
    <property type="match status" value="1"/>
</dbReference>
<organism evidence="8 9">
    <name type="scientific">Phrynocephalus forsythii</name>
    <dbReference type="NCBI Taxonomy" id="171643"/>
    <lineage>
        <taxon>Eukaryota</taxon>
        <taxon>Metazoa</taxon>
        <taxon>Chordata</taxon>
        <taxon>Craniata</taxon>
        <taxon>Vertebrata</taxon>
        <taxon>Euteleostomi</taxon>
        <taxon>Lepidosauria</taxon>
        <taxon>Squamata</taxon>
        <taxon>Bifurcata</taxon>
        <taxon>Unidentata</taxon>
        <taxon>Episquamata</taxon>
        <taxon>Toxicofera</taxon>
        <taxon>Iguania</taxon>
        <taxon>Acrodonta</taxon>
        <taxon>Agamidae</taxon>
        <taxon>Agaminae</taxon>
        <taxon>Phrynocephalus</taxon>
    </lineage>
</organism>
<evidence type="ECO:0000256" key="4">
    <source>
        <dbReference type="ARBA" id="ARBA00022786"/>
    </source>
</evidence>
<dbReference type="PROSITE" id="PS50127">
    <property type="entry name" value="UBC_2"/>
    <property type="match status" value="1"/>
</dbReference>
<dbReference type="OrthoDB" id="9973183at2759"/>
<dbReference type="SMART" id="SM00212">
    <property type="entry name" value="UBCc"/>
    <property type="match status" value="1"/>
</dbReference>
<evidence type="ECO:0000256" key="1">
    <source>
        <dbReference type="ARBA" id="ARBA00000485"/>
    </source>
</evidence>
<gene>
    <name evidence="8" type="ORF">JRQ81_000124</name>
</gene>
<evidence type="ECO:0000256" key="3">
    <source>
        <dbReference type="ARBA" id="ARBA00022679"/>
    </source>
</evidence>
<dbReference type="GO" id="GO:0061631">
    <property type="term" value="F:ubiquitin conjugating enzyme activity"/>
    <property type="evidence" value="ECO:0007669"/>
    <property type="project" value="UniProtKB-EC"/>
</dbReference>
<dbReference type="Proteomes" id="UP001142489">
    <property type="component" value="Unassembled WGS sequence"/>
</dbReference>
<evidence type="ECO:0000256" key="5">
    <source>
        <dbReference type="PROSITE-ProRule" id="PRU10133"/>
    </source>
</evidence>
<dbReference type="Pfam" id="PF00179">
    <property type="entry name" value="UQ_con"/>
    <property type="match status" value="1"/>
</dbReference>
<feature type="active site" description="Glycyl thioester intermediate" evidence="5">
    <location>
        <position position="87"/>
    </location>
</feature>
<evidence type="ECO:0000313" key="8">
    <source>
        <dbReference type="EMBL" id="KAJ7344174.1"/>
    </source>
</evidence>
<dbReference type="InterPro" id="IPR023313">
    <property type="entry name" value="UBQ-conjugating_AS"/>
</dbReference>
<dbReference type="InterPro" id="IPR016135">
    <property type="entry name" value="UBQ-conjugating_enzyme/RWD"/>
</dbReference>
<reference evidence="8" key="1">
    <citation type="journal article" date="2023" name="DNA Res.">
        <title>Chromosome-level genome assembly of Phrynocephalus forsythii using third-generation DNA sequencing and Hi-C analysis.</title>
        <authorList>
            <person name="Qi Y."/>
            <person name="Zhao W."/>
            <person name="Zhao Y."/>
            <person name="Niu C."/>
            <person name="Cao S."/>
            <person name="Zhang Y."/>
        </authorList>
    </citation>
    <scope>NUCLEOTIDE SEQUENCE</scope>
    <source>
        <tissue evidence="8">Muscle</tissue>
    </source>
</reference>
<dbReference type="SUPFAM" id="SSF54495">
    <property type="entry name" value="UBC-like"/>
    <property type="match status" value="1"/>
</dbReference>
<protein>
    <recommendedName>
        <fullName evidence="2">E2 ubiquitin-conjugating enzyme</fullName>
        <ecNumber evidence="2">2.3.2.23</ecNumber>
    </recommendedName>
</protein>
<keyword evidence="4 6" id="KW-0833">Ubl conjugation pathway</keyword>
<keyword evidence="6" id="KW-0067">ATP-binding</keyword>
<dbReference type="AlphaFoldDB" id="A0A9Q1B7S9"/>
<dbReference type="EMBL" id="JAPFRF010000001">
    <property type="protein sequence ID" value="KAJ7344174.1"/>
    <property type="molecule type" value="Genomic_DNA"/>
</dbReference>
<evidence type="ECO:0000259" key="7">
    <source>
        <dbReference type="PROSITE" id="PS50127"/>
    </source>
</evidence>
<dbReference type="FunFam" id="3.10.110.10:FF:000011">
    <property type="entry name" value="Ubiquitin-conjugating enzyme E2 L3"/>
    <property type="match status" value="1"/>
</dbReference>
<name>A0A9Q1B7S9_9SAUR</name>
<accession>A0A9Q1B7S9</accession>
<proteinExistence type="inferred from homology"/>
<evidence type="ECO:0000256" key="2">
    <source>
        <dbReference type="ARBA" id="ARBA00012486"/>
    </source>
</evidence>
<dbReference type="Gene3D" id="3.10.110.10">
    <property type="entry name" value="Ubiquitin Conjugating Enzyme"/>
    <property type="match status" value="1"/>
</dbReference>
<keyword evidence="3" id="KW-0808">Transferase</keyword>
<comment type="catalytic activity">
    <reaction evidence="1">
        <text>S-ubiquitinyl-[E1 ubiquitin-activating enzyme]-L-cysteine + [E2 ubiquitin-conjugating enzyme]-L-cysteine = [E1 ubiquitin-activating enzyme]-L-cysteine + S-ubiquitinyl-[E2 ubiquitin-conjugating enzyme]-L-cysteine.</text>
        <dbReference type="EC" id="2.3.2.23"/>
    </reaction>
</comment>